<proteinExistence type="inferred from homology"/>
<protein>
    <submittedName>
        <fullName evidence="8">Protein involved in membrane traffic</fullName>
    </submittedName>
</protein>
<evidence type="ECO:0000313" key="9">
    <source>
        <dbReference type="Proteomes" id="UP000011976"/>
    </source>
</evidence>
<feature type="transmembrane region" description="Helical" evidence="7">
    <location>
        <begin position="340"/>
        <end position="371"/>
    </location>
</feature>
<feature type="transmembrane region" description="Helical" evidence="7">
    <location>
        <begin position="391"/>
        <end position="415"/>
    </location>
</feature>
<dbReference type="PANTHER" id="PTHR12300:SF161">
    <property type="entry name" value="RECEPTOR EXPRESSION-ENHANCING PROTEIN"/>
    <property type="match status" value="1"/>
</dbReference>
<dbReference type="OrthoDB" id="10009287at2759"/>
<evidence type="ECO:0000256" key="4">
    <source>
        <dbReference type="ARBA" id="ARBA00022989"/>
    </source>
</evidence>
<name>M9ME28_PSEA3</name>
<feature type="region of interest" description="Disordered" evidence="6">
    <location>
        <begin position="123"/>
        <end position="148"/>
    </location>
</feature>
<evidence type="ECO:0000313" key="8">
    <source>
        <dbReference type="EMBL" id="GAC73082.1"/>
    </source>
</evidence>
<dbReference type="AlphaFoldDB" id="M9ME28"/>
<evidence type="ECO:0000256" key="2">
    <source>
        <dbReference type="ARBA" id="ARBA00008573"/>
    </source>
</evidence>
<keyword evidence="5 7" id="KW-0472">Membrane</keyword>
<dbReference type="Proteomes" id="UP000011976">
    <property type="component" value="Unassembled WGS sequence"/>
</dbReference>
<accession>M9ME28</accession>
<reference evidence="9" key="1">
    <citation type="journal article" date="2013" name="Genome Announc.">
        <title>Genome sequence of the basidiomycetous yeast Pseudozyma antarctica T-34, a producer of the glycolipid biosurfactants mannosylerythritol lipids.</title>
        <authorList>
            <person name="Morita T."/>
            <person name="Koike H."/>
            <person name="Koyama Y."/>
            <person name="Hagiwara H."/>
            <person name="Ito E."/>
            <person name="Fukuoka T."/>
            <person name="Imura T."/>
            <person name="Machida M."/>
            <person name="Kitamoto D."/>
        </authorList>
    </citation>
    <scope>NUCLEOTIDE SEQUENCE [LARGE SCALE GENOMIC DNA]</scope>
    <source>
        <strain evidence="9">T-34</strain>
    </source>
</reference>
<dbReference type="InterPro" id="IPR004345">
    <property type="entry name" value="TB2_DP1_HVA22"/>
</dbReference>
<evidence type="ECO:0000256" key="7">
    <source>
        <dbReference type="SAM" id="Phobius"/>
    </source>
</evidence>
<evidence type="ECO:0000256" key="5">
    <source>
        <dbReference type="ARBA" id="ARBA00023136"/>
    </source>
</evidence>
<dbReference type="Pfam" id="PF03134">
    <property type="entry name" value="TB2_DP1_HVA22"/>
    <property type="match status" value="1"/>
</dbReference>
<evidence type="ECO:0000256" key="3">
    <source>
        <dbReference type="ARBA" id="ARBA00022692"/>
    </source>
</evidence>
<comment type="similarity">
    <text evidence="2">Belongs to the DP1 family.</text>
</comment>
<evidence type="ECO:0000256" key="6">
    <source>
        <dbReference type="SAM" id="MobiDB-lite"/>
    </source>
</evidence>
<dbReference type="EMBL" id="DF196774">
    <property type="protein sequence ID" value="GAC73082.1"/>
    <property type="molecule type" value="Genomic_DNA"/>
</dbReference>
<dbReference type="GO" id="GO:0016020">
    <property type="term" value="C:membrane"/>
    <property type="evidence" value="ECO:0007669"/>
    <property type="project" value="UniProtKB-SubCell"/>
</dbReference>
<organism evidence="8 9">
    <name type="scientific">Pseudozyma antarctica (strain T-34)</name>
    <name type="common">Yeast</name>
    <name type="synonym">Candida antarctica</name>
    <dbReference type="NCBI Taxonomy" id="1151754"/>
    <lineage>
        <taxon>Eukaryota</taxon>
        <taxon>Fungi</taxon>
        <taxon>Dikarya</taxon>
        <taxon>Basidiomycota</taxon>
        <taxon>Ustilaginomycotina</taxon>
        <taxon>Ustilaginomycetes</taxon>
        <taxon>Ustilaginales</taxon>
        <taxon>Ustilaginaceae</taxon>
        <taxon>Moesziomyces</taxon>
    </lineage>
</organism>
<evidence type="ECO:0000256" key="1">
    <source>
        <dbReference type="ARBA" id="ARBA00004141"/>
    </source>
</evidence>
<sequence>MDVHASWSAGQLEMQKVFGHGCVRPAVAVRSDAASHAASWLTKTPSCGPVNPSAADLLVHAQPAIPTTCVLNAPSYLLSVKVASEGDGGLDLRVPAGASIDGGDSSSAASICEWERALAATSAASARQASPPVSPARQWTSQPGNPRARLPLAVRDERLRVSSEREAVQSLNLPCRWLDRSAACRTDPSSAHAHTSQTIFFSITTSVYPHRLRPQRRCHRISNYPFNPRHPPLPTTSSLTLRRKISQHGRPSSAGPAEGRILCRPGSLPLYKLRRSHAILIDAADTDDLLLPTTHSIGRSPIESGPYLPNLRSSDRILSISTRRYPALKKFEQTVPIPKAYAALGAFGIFTLFVFFNIAAGFLTNLLGFFVPAYFSLKALESPQPEDDVQWLTYWVVFGMFTFLETFSSIVLYYVPWYYTIKTLAIVWLMLPQTQGAKMVYSKVIRPAFLTTQKTVHKANASTPAAPAETH</sequence>
<gene>
    <name evidence="8" type="ORF">PANT_8c00063</name>
</gene>
<keyword evidence="4 7" id="KW-1133">Transmembrane helix</keyword>
<comment type="subcellular location">
    <subcellularLocation>
        <location evidence="1">Membrane</location>
        <topology evidence="1">Multi-pass membrane protein</topology>
    </subcellularLocation>
</comment>
<keyword evidence="3 7" id="KW-0812">Transmembrane</keyword>
<dbReference type="PANTHER" id="PTHR12300">
    <property type="entry name" value="HVA22-LIKE PROTEINS"/>
    <property type="match status" value="1"/>
</dbReference>
<feature type="compositionally biased region" description="Low complexity" evidence="6">
    <location>
        <begin position="123"/>
        <end position="137"/>
    </location>
</feature>